<feature type="compositionally biased region" description="Low complexity" evidence="11">
    <location>
        <begin position="618"/>
        <end position="629"/>
    </location>
</feature>
<dbReference type="Gene3D" id="3.50.7.10">
    <property type="entry name" value="GroEL"/>
    <property type="match status" value="1"/>
</dbReference>
<keyword evidence="6 10" id="KW-0418">Kinase</keyword>
<feature type="compositionally biased region" description="Basic and acidic residues" evidence="11">
    <location>
        <begin position="1681"/>
        <end position="1690"/>
    </location>
</feature>
<dbReference type="SMART" id="SM00064">
    <property type="entry name" value="FYVE"/>
    <property type="match status" value="1"/>
</dbReference>
<dbReference type="PROSITE" id="PS51455">
    <property type="entry name" value="PIPK"/>
    <property type="match status" value="1"/>
</dbReference>
<feature type="non-terminal residue" evidence="14">
    <location>
        <position position="1"/>
    </location>
</feature>
<feature type="region of interest" description="Disordered" evidence="11">
    <location>
        <begin position="1724"/>
        <end position="1745"/>
    </location>
</feature>
<dbReference type="GO" id="GO:0008270">
    <property type="term" value="F:zinc ion binding"/>
    <property type="evidence" value="ECO:0007669"/>
    <property type="project" value="UniProtKB-KW"/>
</dbReference>
<dbReference type="Pfam" id="PF01363">
    <property type="entry name" value="FYVE"/>
    <property type="match status" value="1"/>
</dbReference>
<dbReference type="SUPFAM" id="SSF52029">
    <property type="entry name" value="GroEL apical domain-like"/>
    <property type="match status" value="1"/>
</dbReference>
<feature type="compositionally biased region" description="Acidic residues" evidence="11">
    <location>
        <begin position="341"/>
        <end position="357"/>
    </location>
</feature>
<dbReference type="Pfam" id="PF00118">
    <property type="entry name" value="Cpn60_TCP1"/>
    <property type="match status" value="1"/>
</dbReference>
<feature type="compositionally biased region" description="Basic and acidic residues" evidence="11">
    <location>
        <begin position="1944"/>
        <end position="1970"/>
    </location>
</feature>
<feature type="domain" description="PIPK" evidence="13">
    <location>
        <begin position="2126"/>
        <end position="2448"/>
    </location>
</feature>
<evidence type="ECO:0000313" key="15">
    <source>
        <dbReference type="Proteomes" id="UP000660729"/>
    </source>
</evidence>
<dbReference type="EC" id="2.7.1.150" evidence="1"/>
<keyword evidence="5 9" id="KW-0863">Zinc-finger</keyword>
<feature type="non-terminal residue" evidence="14">
    <location>
        <position position="2493"/>
    </location>
</feature>
<evidence type="ECO:0000256" key="10">
    <source>
        <dbReference type="PROSITE-ProRule" id="PRU00781"/>
    </source>
</evidence>
<feature type="region of interest" description="Disordered" evidence="11">
    <location>
        <begin position="1757"/>
        <end position="1813"/>
    </location>
</feature>
<dbReference type="InterPro" id="IPR044769">
    <property type="entry name" value="PIKfyve_PIPKc"/>
</dbReference>
<dbReference type="OrthoDB" id="158357at2759"/>
<feature type="compositionally biased region" description="Polar residues" evidence="11">
    <location>
        <begin position="70"/>
        <end position="79"/>
    </location>
</feature>
<feature type="region of interest" description="Disordered" evidence="11">
    <location>
        <begin position="1902"/>
        <end position="2042"/>
    </location>
</feature>
<comment type="caution">
    <text evidence="14">The sequence shown here is derived from an EMBL/GenBank/DDBJ whole genome shotgun (WGS) entry which is preliminary data.</text>
</comment>
<dbReference type="CDD" id="cd17300">
    <property type="entry name" value="PIPKc_PIKfyve"/>
    <property type="match status" value="1"/>
</dbReference>
<dbReference type="SUPFAM" id="SSF56104">
    <property type="entry name" value="SAICAR synthase-like"/>
    <property type="match status" value="1"/>
</dbReference>
<dbReference type="FunFam" id="3.30.810.10:FF:000001">
    <property type="entry name" value="1-phosphatidylinositol 3-phosphate 5-kinase FAB1"/>
    <property type="match status" value="1"/>
</dbReference>
<gene>
    <name evidence="14" type="ORF">HII31_13429</name>
</gene>
<dbReference type="SUPFAM" id="SSF57903">
    <property type="entry name" value="FYVE/PHD zinc finger"/>
    <property type="match status" value="1"/>
</dbReference>
<dbReference type="FunFam" id="3.30.40.10:FF:000283">
    <property type="entry name" value="1-phosphatidylinositol-3-phosphate 5-kinase (Fab1)"/>
    <property type="match status" value="1"/>
</dbReference>
<dbReference type="GO" id="GO:0005524">
    <property type="term" value="F:ATP binding"/>
    <property type="evidence" value="ECO:0007669"/>
    <property type="project" value="UniProtKB-UniRule"/>
</dbReference>
<feature type="domain" description="FYVE-type" evidence="12">
    <location>
        <begin position="480"/>
        <end position="539"/>
    </location>
</feature>
<dbReference type="InterPro" id="IPR002498">
    <property type="entry name" value="PInositol-4-P-4/5-kinase_core"/>
</dbReference>
<dbReference type="InterPro" id="IPR013083">
    <property type="entry name" value="Znf_RING/FYVE/PHD"/>
</dbReference>
<protein>
    <recommendedName>
        <fullName evidence="1">1-phosphatidylinositol-3-phosphate 5-kinase</fullName>
        <ecNumber evidence="1">2.7.1.150</ecNumber>
    </recommendedName>
</protein>
<dbReference type="Gene3D" id="3.30.800.10">
    <property type="entry name" value="Phosphatidylinositol Phosphate Kinase II Beta"/>
    <property type="match status" value="1"/>
</dbReference>
<dbReference type="PANTHER" id="PTHR45748:SF7">
    <property type="entry name" value="1-PHOSPHATIDYLINOSITOL 3-PHOSPHATE 5-KINASE-RELATED"/>
    <property type="match status" value="1"/>
</dbReference>
<dbReference type="InterPro" id="IPR027409">
    <property type="entry name" value="GroEL-like_apical_dom_sf"/>
</dbReference>
<dbReference type="InterPro" id="IPR000306">
    <property type="entry name" value="Znf_FYVE"/>
</dbReference>
<evidence type="ECO:0000313" key="14">
    <source>
        <dbReference type="EMBL" id="KAF7185154.1"/>
    </source>
</evidence>
<dbReference type="PROSITE" id="PS50178">
    <property type="entry name" value="ZF_FYVE"/>
    <property type="match status" value="1"/>
</dbReference>
<dbReference type="GO" id="GO:0000285">
    <property type="term" value="F:1-phosphatidylinositol-3-phosphate 5-kinase activity"/>
    <property type="evidence" value="ECO:0007669"/>
    <property type="project" value="UniProtKB-EC"/>
</dbReference>
<organism evidence="14 15">
    <name type="scientific">Pseudocercospora fuligena</name>
    <dbReference type="NCBI Taxonomy" id="685502"/>
    <lineage>
        <taxon>Eukaryota</taxon>
        <taxon>Fungi</taxon>
        <taxon>Dikarya</taxon>
        <taxon>Ascomycota</taxon>
        <taxon>Pezizomycotina</taxon>
        <taxon>Dothideomycetes</taxon>
        <taxon>Dothideomycetidae</taxon>
        <taxon>Mycosphaerellales</taxon>
        <taxon>Mycosphaerellaceae</taxon>
        <taxon>Pseudocercospora</taxon>
    </lineage>
</organism>
<evidence type="ECO:0000256" key="11">
    <source>
        <dbReference type="SAM" id="MobiDB-lite"/>
    </source>
</evidence>
<evidence type="ECO:0000256" key="1">
    <source>
        <dbReference type="ARBA" id="ARBA00012009"/>
    </source>
</evidence>
<keyword evidence="4 10" id="KW-0547">Nucleotide-binding</keyword>
<dbReference type="Pfam" id="PF01504">
    <property type="entry name" value="PIP5K"/>
    <property type="match status" value="1"/>
</dbReference>
<feature type="region of interest" description="Disordered" evidence="11">
    <location>
        <begin position="614"/>
        <end position="684"/>
    </location>
</feature>
<feature type="compositionally biased region" description="Basic residues" evidence="11">
    <location>
        <begin position="630"/>
        <end position="647"/>
    </location>
</feature>
<dbReference type="FunFam" id="3.50.7.10:FF:000007">
    <property type="entry name" value="1-phosphatidylinositol 3-phosphate 5-kinase isoform X1"/>
    <property type="match status" value="1"/>
</dbReference>
<feature type="region of interest" description="Disordered" evidence="11">
    <location>
        <begin position="159"/>
        <end position="308"/>
    </location>
</feature>
<feature type="region of interest" description="Disordered" evidence="11">
    <location>
        <begin position="2123"/>
        <end position="2143"/>
    </location>
</feature>
<feature type="compositionally biased region" description="Basic and acidic residues" evidence="11">
    <location>
        <begin position="741"/>
        <end position="762"/>
    </location>
</feature>
<evidence type="ECO:0000256" key="4">
    <source>
        <dbReference type="ARBA" id="ARBA00022741"/>
    </source>
</evidence>
<evidence type="ECO:0000256" key="9">
    <source>
        <dbReference type="PROSITE-ProRule" id="PRU00091"/>
    </source>
</evidence>
<feature type="compositionally biased region" description="Basic and acidic residues" evidence="11">
    <location>
        <begin position="1902"/>
        <end position="1919"/>
    </location>
</feature>
<evidence type="ECO:0000256" key="6">
    <source>
        <dbReference type="ARBA" id="ARBA00022777"/>
    </source>
</evidence>
<keyword evidence="2 10" id="KW-0808">Transferase</keyword>
<keyword evidence="8 10" id="KW-0067">ATP-binding</keyword>
<feature type="compositionally biased region" description="Polar residues" evidence="11">
    <location>
        <begin position="215"/>
        <end position="243"/>
    </location>
</feature>
<proteinExistence type="predicted"/>
<feature type="compositionally biased region" description="Low complexity" evidence="11">
    <location>
        <begin position="189"/>
        <end position="202"/>
    </location>
</feature>
<feature type="region of interest" description="Disordered" evidence="11">
    <location>
        <begin position="1605"/>
        <end position="1632"/>
    </location>
</feature>
<feature type="compositionally biased region" description="Basic and acidic residues" evidence="11">
    <location>
        <begin position="293"/>
        <end position="308"/>
    </location>
</feature>
<sequence length="2493" mass="278879">VFGIRLGSRQAGSCVICKLGSSEVHGSHACSKHESQTTLVRRPRRRLALADALDTSETTHETPPSMAPPDTSSPATSNTFIPFLGARSRRGSLASIASRKEVDRDVLQQALDDIHTNECKSVGLTSFHDFDGEGSRGGAKELVSNGVTGLYNKLRQSVVGGGSAPAPLRDNSSAKVSRPKSSESKESLDVVSQQSSSPAASRPDIRNLTIKKPATETQSAHTLSVPASPNVRSFQSNESSEVKASTPKLHTADGQPIPSDEVRQRQAEGLKVMVPKDIPVHAPKPSRTAQDAPTKEDLDKARSAWMDNDRSEIATDALARVLSHHEVPITDRPEHLKRVDMEDDEAIDDSDYADGGDDPAPPPSQILVNDIPRKATPAPPKEPQSLDRPPMPRAGVSHLPGFDPSRASSTMDGSEPDSRSSSMAPPVRKPTLEPSPNLNSALQRRRTGLKPMPSASSSLNISSITSLKRRVLAKDFWMKDENAKVCFSCGQSFSTFRRKHHCRTCGQIFDAKCTTLVPGRPFALPGTVRLCNPCEEIIFGDDDSTVFSDDDDYQRSPMVQNYDSSPAIPGFDGSAFSRVDTEVQTPSIGIPVSRRNREAKRRSAVIEFDAQPTHVLARPSSSHSLISLSRRPRSSSHHRRRHSRHQPTRLGRSSVDAERGPFHQQHGNDNLEKKPTLPTFHNDNVIDPDLAAFLSDDGSEDEEQPNILSAVSDGHAASPGDREKLGFSNLFTTAIRKGRSRGTDRRVAPSSAHDLKDEDKGTPRLKRNRKMSNGSMTFNRPSPRRSRSNLLLGTTENDGHHALPTSPLVTTESTHARVISSSSMQYDQPKDDLELYPASYEHVKKLLSQLLKDHNVANPHAWQKALVPILMRCTDDVEPDVQQGDDMDIRHYIKLKKVPGGRPGDTAYVSGIVFSKNIALKTMARSISHPRILILGFAIEYARHESHFMSLEPVIAQEQEYLANIVGRIAKLNPHVVLVQKHISGRALHLLEERGITVAYNIKESVLAAVARVTETVMINSIDKLTIDASRLGYCENFEVKTYVAEGHRKTYIYLSGCEPDLGCTVVLRGGDTKTLRIIKRIAEFMCYVAYNLKLENYLLRDSFVSVPATAHSQIEAHDNPINGIANPDIKQETINQTLAKEIEGGSDHVFKYDEYEKKTRQRILSASPFVIFMQPYILTQLRDLERRLTTYKILRDTYAAADEQGEDQPESNISEHFSLVRPDMVNAPASKDFPKAVREYLHAVHEAQLEKAEHMFETQERQWQSFLDGKLDPFDPFSHQKIMVLYSLVSSITSAPCSGPGLLGMGFYASYQNTEPNHDEDITLGQYIEDLTYGASTTCHECGKKMLDHHRQYVHGYGQLTVSLSRQPAKMQGYDSIILMWSTCRICRQETTVTQMSDHTWKYSFAKYLELSFWSSKLHPRAGLCKHDIHRDFVRCFGLKDIVIRLQYDPVDIYDVVVPRERVTWKVEADLTVKNEQYTHFEQRLEAFTNSIRRRLETINVDTLDEKTAAEAHELVDHLKSVAEQDHADLLQKLQLKYATSRYYELIPLNRALRFMDEKAIWWDGEFEKFEKNYFPSEGDIRKLAAQQLEQMFKSQPAAVSVAGSEVGSDTEDGTEMLVRKKPGASRQATQDELLKEKAQDVMYSVVEEHKAAENEKLEPVTSNESELTLGPQLTRVQTPRKELEEVVEREDVKHLDLAIPSHASPSRATNTDEGLHSLSQADNADQEAGDREEPFAIQPKPLSSGLLERIEAIRSTRAAGGPDATDNESKIPRLSDLQKTDGQRRRDASPRPVAPPLLRATSSPGHPAHALRNGEELSVDHSIDAVANDNSHLHPPGHDKPSLEHRISDRIGNMGRLATKVGKVAPSLIPRSIPFKDHGEGHKLSSHVSALAKHFDQMSREFEEARKKERRQRDMRSRHNRANPLASSMPVVEIYSNAADAVGEKKQEERLDQRARSRVEEEAARNQPEDLPLVDSDQKSFASGTNPPIDEESGAAPGADIAPGELTDATDAEASDTDHERTPGRKRDVSDPNSGSVTSSHDLLELGSELTIPEHRKNVWFKYLAEFWSKRSASGWANLEYPLHPTEHVFEDSDIIVREDEPCSVIALSLACADYRAKEAQFRNKPSRQPFSKHSHGHEHMRYKHGHQHTASHSSTGPLAEEEILTTDIEANLLSDTGTHMKYSFAHGAVKANCKIFYAESFDALRRKCGVADRFMESMSRCLKFDSKGGKTKSLFLRSLDNRFIIKSLQEVELKAFTKFAPDYFNFMSYTLFHGVPSVIAKMFGLFQVNIRNPATGVDFSYYLLVMENLFYERNPNRRFDLKGSMRNRKIESTGQADEVLLDENLVETIFESPLFVREHSRKLLQASVFNDTLWLCKQNVMDYSLMAGFDDARKELVVGIIDCIRTYTWDKKLESWIKDRGKNKPTITSPKDYRNRFRVSMMQYVLQAPNCWHQFQAQLGMPKMLAEESGSTTAATGSGTLGNCCMMTAL</sequence>
<dbReference type="InterPro" id="IPR027483">
    <property type="entry name" value="PInositol-4-P-4/5-kinase_C_sf"/>
</dbReference>
<feature type="compositionally biased region" description="Polar residues" evidence="11">
    <location>
        <begin position="2033"/>
        <end position="2042"/>
    </location>
</feature>
<dbReference type="InterPro" id="IPR027484">
    <property type="entry name" value="PInositol-4-P-5-kinase_N"/>
</dbReference>
<dbReference type="Gene3D" id="3.30.40.10">
    <property type="entry name" value="Zinc/RING finger domain, C3HC4 (zinc finger)"/>
    <property type="match status" value="1"/>
</dbReference>
<dbReference type="Proteomes" id="UP000660729">
    <property type="component" value="Unassembled WGS sequence"/>
</dbReference>
<evidence type="ECO:0000256" key="5">
    <source>
        <dbReference type="ARBA" id="ARBA00022771"/>
    </source>
</evidence>
<dbReference type="GO" id="GO:0000329">
    <property type="term" value="C:fungal-type vacuole membrane"/>
    <property type="evidence" value="ECO:0007669"/>
    <property type="project" value="TreeGrafter"/>
</dbReference>
<dbReference type="Gene3D" id="3.30.810.10">
    <property type="entry name" value="2-Layer Sandwich"/>
    <property type="match status" value="1"/>
</dbReference>
<evidence type="ECO:0000256" key="2">
    <source>
        <dbReference type="ARBA" id="ARBA00022679"/>
    </source>
</evidence>
<dbReference type="GO" id="GO:0010008">
    <property type="term" value="C:endosome membrane"/>
    <property type="evidence" value="ECO:0007669"/>
    <property type="project" value="TreeGrafter"/>
</dbReference>
<dbReference type="EMBL" id="JABCIY010000342">
    <property type="protein sequence ID" value="KAF7185154.1"/>
    <property type="molecule type" value="Genomic_DNA"/>
</dbReference>
<dbReference type="InterPro" id="IPR002423">
    <property type="entry name" value="Cpn60/GroEL/TCP-1"/>
</dbReference>
<keyword evidence="15" id="KW-1185">Reference proteome</keyword>
<dbReference type="GO" id="GO:0046854">
    <property type="term" value="P:phosphatidylinositol phosphate biosynthetic process"/>
    <property type="evidence" value="ECO:0007669"/>
    <property type="project" value="TreeGrafter"/>
</dbReference>
<feature type="region of interest" description="Disordered" evidence="11">
    <location>
        <begin position="324"/>
        <end position="439"/>
    </location>
</feature>
<feature type="region of interest" description="Disordered" evidence="11">
    <location>
        <begin position="52"/>
        <end position="79"/>
    </location>
</feature>
<evidence type="ECO:0000259" key="12">
    <source>
        <dbReference type="PROSITE" id="PS50178"/>
    </source>
</evidence>
<reference evidence="14" key="1">
    <citation type="submission" date="2020-04" db="EMBL/GenBank/DDBJ databases">
        <title>Draft genome resource of the tomato pathogen Pseudocercospora fuligena.</title>
        <authorList>
            <person name="Zaccaron A."/>
        </authorList>
    </citation>
    <scope>NUCLEOTIDE SEQUENCE</scope>
    <source>
        <strain evidence="14">PF001</strain>
    </source>
</reference>
<evidence type="ECO:0000259" key="13">
    <source>
        <dbReference type="PROSITE" id="PS51455"/>
    </source>
</evidence>
<keyword evidence="3" id="KW-0479">Metal-binding</keyword>
<feature type="region of interest" description="Disordered" evidence="11">
    <location>
        <begin position="1654"/>
        <end position="1690"/>
    </location>
</feature>
<dbReference type="PANTHER" id="PTHR45748">
    <property type="entry name" value="1-PHOSPHATIDYLINOSITOL 3-PHOSPHATE 5-KINASE-RELATED"/>
    <property type="match status" value="1"/>
</dbReference>
<dbReference type="InterPro" id="IPR017455">
    <property type="entry name" value="Znf_FYVE-rel"/>
</dbReference>
<evidence type="ECO:0000256" key="7">
    <source>
        <dbReference type="ARBA" id="ARBA00022833"/>
    </source>
</evidence>
<evidence type="ECO:0000256" key="8">
    <source>
        <dbReference type="ARBA" id="ARBA00022840"/>
    </source>
</evidence>
<dbReference type="SMART" id="SM00330">
    <property type="entry name" value="PIPKc"/>
    <property type="match status" value="1"/>
</dbReference>
<evidence type="ECO:0000256" key="3">
    <source>
        <dbReference type="ARBA" id="ARBA00022723"/>
    </source>
</evidence>
<feature type="compositionally biased region" description="Basic and acidic residues" evidence="11">
    <location>
        <begin position="1769"/>
        <end position="1791"/>
    </location>
</feature>
<feature type="region of interest" description="Disordered" evidence="11">
    <location>
        <begin position="738"/>
        <end position="814"/>
    </location>
</feature>
<name>A0A8H6R4Q7_9PEZI</name>
<keyword evidence="7" id="KW-0862">Zinc</keyword>
<accession>A0A8H6R4Q7</accession>
<feature type="compositionally biased region" description="Basic residues" evidence="11">
    <location>
        <begin position="2133"/>
        <end position="2143"/>
    </location>
</feature>
<feature type="compositionally biased region" description="Basic and acidic residues" evidence="11">
    <location>
        <begin position="324"/>
        <end position="340"/>
    </location>
</feature>
<feature type="compositionally biased region" description="Basic and acidic residues" evidence="11">
    <location>
        <begin position="2018"/>
        <end position="2032"/>
    </location>
</feature>
<dbReference type="CDD" id="cd03334">
    <property type="entry name" value="Fab1_TCP"/>
    <property type="match status" value="1"/>
</dbReference>
<dbReference type="InterPro" id="IPR011011">
    <property type="entry name" value="Znf_FYVE_PHD"/>
</dbReference>